<evidence type="ECO:0000256" key="1">
    <source>
        <dbReference type="ARBA" id="ARBA00023015"/>
    </source>
</evidence>
<organism evidence="5 6">
    <name type="scientific">Candidatus Blautia gallistercoris</name>
    <dbReference type="NCBI Taxonomy" id="2838490"/>
    <lineage>
        <taxon>Bacteria</taxon>
        <taxon>Bacillati</taxon>
        <taxon>Bacillota</taxon>
        <taxon>Clostridia</taxon>
        <taxon>Lachnospirales</taxon>
        <taxon>Lachnospiraceae</taxon>
        <taxon>Blautia</taxon>
    </lineage>
</organism>
<protein>
    <submittedName>
        <fullName evidence="5">MarR family transcriptional regulator</fullName>
    </submittedName>
</protein>
<keyword evidence="1" id="KW-0805">Transcription regulation</keyword>
<evidence type="ECO:0000256" key="3">
    <source>
        <dbReference type="ARBA" id="ARBA00023163"/>
    </source>
</evidence>
<dbReference type="InterPro" id="IPR036388">
    <property type="entry name" value="WH-like_DNA-bd_sf"/>
</dbReference>
<dbReference type="AlphaFoldDB" id="A0A9D1WJ40"/>
<dbReference type="Pfam" id="PF01047">
    <property type="entry name" value="MarR"/>
    <property type="match status" value="1"/>
</dbReference>
<evidence type="ECO:0000313" key="6">
    <source>
        <dbReference type="Proteomes" id="UP000886817"/>
    </source>
</evidence>
<keyword evidence="3" id="KW-0804">Transcription</keyword>
<dbReference type="PANTHER" id="PTHR42756:SF1">
    <property type="entry name" value="TRANSCRIPTIONAL REPRESSOR OF EMRAB OPERON"/>
    <property type="match status" value="1"/>
</dbReference>
<dbReference type="InterPro" id="IPR023187">
    <property type="entry name" value="Tscrpt_reg_MarR-type_CS"/>
</dbReference>
<dbReference type="PRINTS" id="PR00598">
    <property type="entry name" value="HTHMARR"/>
</dbReference>
<dbReference type="InterPro" id="IPR036390">
    <property type="entry name" value="WH_DNA-bd_sf"/>
</dbReference>
<dbReference type="SUPFAM" id="SSF46785">
    <property type="entry name" value="Winged helix' DNA-binding domain"/>
    <property type="match status" value="1"/>
</dbReference>
<keyword evidence="2" id="KW-0238">DNA-binding</keyword>
<dbReference type="GO" id="GO:0003700">
    <property type="term" value="F:DNA-binding transcription factor activity"/>
    <property type="evidence" value="ECO:0007669"/>
    <property type="project" value="InterPro"/>
</dbReference>
<feature type="domain" description="HTH marR-type" evidence="4">
    <location>
        <begin position="1"/>
        <end position="135"/>
    </location>
</feature>
<evidence type="ECO:0000256" key="2">
    <source>
        <dbReference type="ARBA" id="ARBA00023125"/>
    </source>
</evidence>
<dbReference type="Proteomes" id="UP000886817">
    <property type="component" value="Unassembled WGS sequence"/>
</dbReference>
<sequence length="146" mass="17287">MKDEEIVELFFEVNRLNLQWGKRQVKSMNPYRGQYRTLCTLEQAGTLQQKELARILEVRPASVSEILTKLEQKGWVERFPDPKDKRISLVTLTETGRLQARKKQQERAKFHSGMLSALTGEEKEAFVRILQKIRQYYYREETDNHA</sequence>
<dbReference type="PROSITE" id="PS01117">
    <property type="entry name" value="HTH_MARR_1"/>
    <property type="match status" value="1"/>
</dbReference>
<evidence type="ECO:0000259" key="4">
    <source>
        <dbReference type="PROSITE" id="PS50995"/>
    </source>
</evidence>
<accession>A0A9D1WJ40</accession>
<dbReference type="EMBL" id="DXEX01000210">
    <property type="protein sequence ID" value="HIX60030.1"/>
    <property type="molecule type" value="Genomic_DNA"/>
</dbReference>
<dbReference type="GO" id="GO:0003677">
    <property type="term" value="F:DNA binding"/>
    <property type="evidence" value="ECO:0007669"/>
    <property type="project" value="UniProtKB-KW"/>
</dbReference>
<dbReference type="SMART" id="SM00347">
    <property type="entry name" value="HTH_MARR"/>
    <property type="match status" value="1"/>
</dbReference>
<dbReference type="PROSITE" id="PS50995">
    <property type="entry name" value="HTH_MARR_2"/>
    <property type="match status" value="1"/>
</dbReference>
<dbReference type="PANTHER" id="PTHR42756">
    <property type="entry name" value="TRANSCRIPTIONAL REGULATOR, MARR"/>
    <property type="match status" value="1"/>
</dbReference>
<reference evidence="5" key="2">
    <citation type="submission" date="2021-04" db="EMBL/GenBank/DDBJ databases">
        <authorList>
            <person name="Gilroy R."/>
        </authorList>
    </citation>
    <scope>NUCLEOTIDE SEQUENCE</scope>
    <source>
        <strain evidence="5">ChiSjej1B19-8411</strain>
    </source>
</reference>
<dbReference type="Gene3D" id="1.10.10.10">
    <property type="entry name" value="Winged helix-like DNA-binding domain superfamily/Winged helix DNA-binding domain"/>
    <property type="match status" value="1"/>
</dbReference>
<name>A0A9D1WJ40_9FIRM</name>
<proteinExistence type="predicted"/>
<evidence type="ECO:0000313" key="5">
    <source>
        <dbReference type="EMBL" id="HIX60030.1"/>
    </source>
</evidence>
<gene>
    <name evidence="5" type="ORF">IAA45_10005</name>
</gene>
<dbReference type="InterPro" id="IPR000835">
    <property type="entry name" value="HTH_MarR-typ"/>
</dbReference>
<reference evidence="5" key="1">
    <citation type="journal article" date="2021" name="PeerJ">
        <title>Extensive microbial diversity within the chicken gut microbiome revealed by metagenomics and culture.</title>
        <authorList>
            <person name="Gilroy R."/>
            <person name="Ravi A."/>
            <person name="Getino M."/>
            <person name="Pursley I."/>
            <person name="Horton D.L."/>
            <person name="Alikhan N.F."/>
            <person name="Baker D."/>
            <person name="Gharbi K."/>
            <person name="Hall N."/>
            <person name="Watson M."/>
            <person name="Adriaenssens E.M."/>
            <person name="Foster-Nyarko E."/>
            <person name="Jarju S."/>
            <person name="Secka A."/>
            <person name="Antonio M."/>
            <person name="Oren A."/>
            <person name="Chaudhuri R.R."/>
            <person name="La Ragione R."/>
            <person name="Hildebrand F."/>
            <person name="Pallen M.J."/>
        </authorList>
    </citation>
    <scope>NUCLEOTIDE SEQUENCE</scope>
    <source>
        <strain evidence="5">ChiSjej1B19-8411</strain>
    </source>
</reference>
<comment type="caution">
    <text evidence="5">The sequence shown here is derived from an EMBL/GenBank/DDBJ whole genome shotgun (WGS) entry which is preliminary data.</text>
</comment>